<dbReference type="STRING" id="796925.A0A137PIG8"/>
<dbReference type="Proteomes" id="UP000070444">
    <property type="component" value="Unassembled WGS sequence"/>
</dbReference>
<dbReference type="Pfam" id="PF13532">
    <property type="entry name" value="2OG-FeII_Oxy_2"/>
    <property type="match status" value="1"/>
</dbReference>
<dbReference type="SUPFAM" id="SSF51197">
    <property type="entry name" value="Clavaminate synthase-like"/>
    <property type="match status" value="1"/>
</dbReference>
<dbReference type="InterPro" id="IPR032857">
    <property type="entry name" value="ALKBH4"/>
</dbReference>
<dbReference type="PANTHER" id="PTHR12463:SF1">
    <property type="entry name" value="2-OXOGLUTARATE AND FE-DEPENDENT OXYGENASE FAMILY PROTEIN"/>
    <property type="match status" value="1"/>
</dbReference>
<name>A0A137PIG8_CONC2</name>
<dbReference type="OMA" id="CDSQQQT"/>
<dbReference type="AlphaFoldDB" id="A0A137PIG8"/>
<dbReference type="InterPro" id="IPR005123">
    <property type="entry name" value="Oxoglu/Fe-dep_dioxygenase_dom"/>
</dbReference>
<evidence type="ECO:0000313" key="3">
    <source>
        <dbReference type="Proteomes" id="UP000070444"/>
    </source>
</evidence>
<evidence type="ECO:0000313" key="2">
    <source>
        <dbReference type="EMBL" id="KXN74796.1"/>
    </source>
</evidence>
<dbReference type="GO" id="GO:0032451">
    <property type="term" value="F:demethylase activity"/>
    <property type="evidence" value="ECO:0007669"/>
    <property type="project" value="TreeGrafter"/>
</dbReference>
<dbReference type="EMBL" id="KQ964420">
    <property type="protein sequence ID" value="KXN74796.1"/>
    <property type="molecule type" value="Genomic_DNA"/>
</dbReference>
<dbReference type="OrthoDB" id="271595at2759"/>
<dbReference type="InterPro" id="IPR027450">
    <property type="entry name" value="AlkB-like"/>
</dbReference>
<feature type="domain" description="Fe2OG dioxygenase" evidence="1">
    <location>
        <begin position="216"/>
        <end position="319"/>
    </location>
</feature>
<protein>
    <recommendedName>
        <fullName evidence="1">Fe2OG dioxygenase domain-containing protein</fullName>
    </recommendedName>
</protein>
<dbReference type="InterPro" id="IPR037151">
    <property type="entry name" value="AlkB-like_sf"/>
</dbReference>
<dbReference type="GO" id="GO:0070988">
    <property type="term" value="P:demethylation"/>
    <property type="evidence" value="ECO:0007669"/>
    <property type="project" value="InterPro"/>
</dbReference>
<dbReference type="PANTHER" id="PTHR12463">
    <property type="entry name" value="OXYGENASE-RELATED"/>
    <property type="match status" value="1"/>
</dbReference>
<accession>A0A137PIG8</accession>
<sequence length="335" mass="38654">MILNKNQSKKRLQSYQTFHKLNKISDYASDRNSLFSAEPTKYLVLTNIGYGGVGGIKPQELNTILNNLEINGFELICKNGKPFSYLIFNNIQNSIESYKKLNLIELKELNKLIYCEYLKFNPIKLSNTNDKQDNINGLVLINDFLTIEEELELVKNIEDDVTNNWSIVQNRFVKHYGFKFDYNTNSFGSSNNEMPIWSTKLLQKLYKITSDSEVINMDQLTVSKYPKGTGIPPHVDAHTPFGHTILSISLLSSTQMEFSNPETKLQYSTMLNPRSALVMSGESRYGWEHCIKERKFDLNEKGELVDRGERISLTYRRTNPTLDCNCQFGYLCNRK</sequence>
<reference evidence="2 3" key="1">
    <citation type="journal article" date="2015" name="Genome Biol. Evol.">
        <title>Phylogenomic analyses indicate that early fungi evolved digesting cell walls of algal ancestors of land plants.</title>
        <authorList>
            <person name="Chang Y."/>
            <person name="Wang S."/>
            <person name="Sekimoto S."/>
            <person name="Aerts A.L."/>
            <person name="Choi C."/>
            <person name="Clum A."/>
            <person name="LaButti K.M."/>
            <person name="Lindquist E.A."/>
            <person name="Yee Ngan C."/>
            <person name="Ohm R.A."/>
            <person name="Salamov A.A."/>
            <person name="Grigoriev I.V."/>
            <person name="Spatafora J.W."/>
            <person name="Berbee M.L."/>
        </authorList>
    </citation>
    <scope>NUCLEOTIDE SEQUENCE [LARGE SCALE GENOMIC DNA]</scope>
    <source>
        <strain evidence="2 3">NRRL 28638</strain>
    </source>
</reference>
<gene>
    <name evidence="2" type="ORF">CONCODRAFT_67245</name>
</gene>
<evidence type="ECO:0000259" key="1">
    <source>
        <dbReference type="PROSITE" id="PS51471"/>
    </source>
</evidence>
<dbReference type="Gene3D" id="2.60.120.590">
    <property type="entry name" value="Alpha-ketoglutarate-dependent dioxygenase AlkB-like"/>
    <property type="match status" value="1"/>
</dbReference>
<keyword evidence="3" id="KW-1185">Reference proteome</keyword>
<dbReference type="GO" id="GO:0016491">
    <property type="term" value="F:oxidoreductase activity"/>
    <property type="evidence" value="ECO:0007669"/>
    <property type="project" value="TreeGrafter"/>
</dbReference>
<dbReference type="PROSITE" id="PS51471">
    <property type="entry name" value="FE2OG_OXY"/>
    <property type="match status" value="1"/>
</dbReference>
<organism evidence="2 3">
    <name type="scientific">Conidiobolus coronatus (strain ATCC 28846 / CBS 209.66 / NRRL 28638)</name>
    <name type="common">Delacroixia coronata</name>
    <dbReference type="NCBI Taxonomy" id="796925"/>
    <lineage>
        <taxon>Eukaryota</taxon>
        <taxon>Fungi</taxon>
        <taxon>Fungi incertae sedis</taxon>
        <taxon>Zoopagomycota</taxon>
        <taxon>Entomophthoromycotina</taxon>
        <taxon>Entomophthoromycetes</taxon>
        <taxon>Entomophthorales</taxon>
        <taxon>Ancylistaceae</taxon>
        <taxon>Conidiobolus</taxon>
    </lineage>
</organism>
<proteinExistence type="predicted"/>